<gene>
    <name evidence="1" type="ORF">COLO4_01302</name>
</gene>
<proteinExistence type="predicted"/>
<sequence>IVRPEQFSYQAQGRRRSNAAVTAAAMTTCIDSPSRAQPGSDDSCQSGMDDSFGMTVASTIACRKLDFWLTAPSLATSILPVSSVSTPSFPMRLSG</sequence>
<dbReference type="EMBL" id="AWUE01003748">
    <property type="protein sequence ID" value="OMP13612.1"/>
    <property type="molecule type" value="Genomic_DNA"/>
</dbReference>
<name>A0A1R3L2P6_9ROSI</name>
<evidence type="ECO:0000313" key="2">
    <source>
        <dbReference type="Proteomes" id="UP000187203"/>
    </source>
</evidence>
<keyword evidence="2" id="KW-1185">Reference proteome</keyword>
<accession>A0A1R3L2P6</accession>
<comment type="caution">
    <text evidence="1">The sequence shown here is derived from an EMBL/GenBank/DDBJ whole genome shotgun (WGS) entry which is preliminary data.</text>
</comment>
<feature type="non-terminal residue" evidence="1">
    <location>
        <position position="1"/>
    </location>
</feature>
<dbReference type="Proteomes" id="UP000187203">
    <property type="component" value="Unassembled WGS sequence"/>
</dbReference>
<dbReference type="AlphaFoldDB" id="A0A1R3L2P6"/>
<protein>
    <submittedName>
        <fullName evidence="1">Uncharacterized protein</fullName>
    </submittedName>
</protein>
<evidence type="ECO:0000313" key="1">
    <source>
        <dbReference type="EMBL" id="OMP13612.1"/>
    </source>
</evidence>
<organism evidence="1 2">
    <name type="scientific">Corchorus olitorius</name>
    <dbReference type="NCBI Taxonomy" id="93759"/>
    <lineage>
        <taxon>Eukaryota</taxon>
        <taxon>Viridiplantae</taxon>
        <taxon>Streptophyta</taxon>
        <taxon>Embryophyta</taxon>
        <taxon>Tracheophyta</taxon>
        <taxon>Spermatophyta</taxon>
        <taxon>Magnoliopsida</taxon>
        <taxon>eudicotyledons</taxon>
        <taxon>Gunneridae</taxon>
        <taxon>Pentapetalae</taxon>
        <taxon>rosids</taxon>
        <taxon>malvids</taxon>
        <taxon>Malvales</taxon>
        <taxon>Malvaceae</taxon>
        <taxon>Grewioideae</taxon>
        <taxon>Apeibeae</taxon>
        <taxon>Corchorus</taxon>
    </lineage>
</organism>
<reference evidence="2" key="1">
    <citation type="submission" date="2013-09" db="EMBL/GenBank/DDBJ databases">
        <title>Corchorus olitorius genome sequencing.</title>
        <authorList>
            <person name="Alam M."/>
            <person name="Haque M.S."/>
            <person name="Islam M.S."/>
            <person name="Emdad E.M."/>
            <person name="Islam M.M."/>
            <person name="Ahmed B."/>
            <person name="Halim A."/>
            <person name="Hossen Q.M.M."/>
            <person name="Hossain M.Z."/>
            <person name="Ahmed R."/>
            <person name="Khan M.M."/>
            <person name="Islam R."/>
            <person name="Rashid M.M."/>
            <person name="Khan S.A."/>
            <person name="Rahman M.S."/>
            <person name="Alam M."/>
            <person name="Yahiya A.S."/>
            <person name="Khan M.S."/>
            <person name="Azam M.S."/>
            <person name="Haque T."/>
            <person name="Lashkar M.Z.H."/>
            <person name="Akhand A.I."/>
            <person name="Morshed G."/>
            <person name="Roy S."/>
            <person name="Uddin K.S."/>
            <person name="Rabeya T."/>
            <person name="Hossain A.S."/>
            <person name="Chowdhury A."/>
            <person name="Snigdha A.R."/>
            <person name="Mortoza M.S."/>
            <person name="Matin S.A."/>
            <person name="Hoque S.M.E."/>
            <person name="Islam M.K."/>
            <person name="Roy D.K."/>
            <person name="Haider R."/>
            <person name="Moosa M.M."/>
            <person name="Elias S.M."/>
            <person name="Hasan A.M."/>
            <person name="Jahan S."/>
            <person name="Shafiuddin M."/>
            <person name="Mahmood N."/>
            <person name="Shommy N.S."/>
        </authorList>
    </citation>
    <scope>NUCLEOTIDE SEQUENCE [LARGE SCALE GENOMIC DNA]</scope>
    <source>
        <strain evidence="2">cv. O-4</strain>
    </source>
</reference>